<feature type="transmembrane region" description="Helical" evidence="1">
    <location>
        <begin position="99"/>
        <end position="118"/>
    </location>
</feature>
<accession>A0ABR9DS35</accession>
<evidence type="ECO:0000313" key="2">
    <source>
        <dbReference type="EMBL" id="MBD9699932.1"/>
    </source>
</evidence>
<keyword evidence="1" id="KW-0472">Membrane</keyword>
<feature type="transmembrane region" description="Helical" evidence="1">
    <location>
        <begin position="38"/>
        <end position="65"/>
    </location>
</feature>
<sequence length="193" mass="19638">MIPRPSWVARARHTLLGPAGPGRPPRVRLEDVRTVPLLMLRVVAVLLVAGAYALLGPAVITWFILGPLLVSALVPGGTWAVLVGVTIVGAALAAGDPGLRPAALALLLPAAVHLSLLADAASRSDLRDVGVDVRLVGRALRSTVLVGCVVVPLVALLALVDTDLPGWLGVLGAVGVVGLGAVAVRLTSSSRAR</sequence>
<keyword evidence="1" id="KW-0812">Transmembrane</keyword>
<comment type="caution">
    <text evidence="2">The sequence shown here is derived from an EMBL/GenBank/DDBJ whole genome shotgun (WGS) entry which is preliminary data.</text>
</comment>
<evidence type="ECO:0000256" key="1">
    <source>
        <dbReference type="SAM" id="Phobius"/>
    </source>
</evidence>
<name>A0ABR9DS35_9MICO</name>
<feature type="transmembrane region" description="Helical" evidence="1">
    <location>
        <begin position="166"/>
        <end position="187"/>
    </location>
</feature>
<dbReference type="Proteomes" id="UP000642107">
    <property type="component" value="Unassembled WGS sequence"/>
</dbReference>
<organism evidence="2 3">
    <name type="scientific">Flavimobilis rhizosphaerae</name>
    <dbReference type="NCBI Taxonomy" id="2775421"/>
    <lineage>
        <taxon>Bacteria</taxon>
        <taxon>Bacillati</taxon>
        <taxon>Actinomycetota</taxon>
        <taxon>Actinomycetes</taxon>
        <taxon>Micrococcales</taxon>
        <taxon>Jonesiaceae</taxon>
        <taxon>Flavimobilis</taxon>
    </lineage>
</organism>
<proteinExistence type="predicted"/>
<gene>
    <name evidence="2" type="ORF">IGS67_10575</name>
</gene>
<evidence type="ECO:0000313" key="3">
    <source>
        <dbReference type="Proteomes" id="UP000642107"/>
    </source>
</evidence>
<keyword evidence="3" id="KW-1185">Reference proteome</keyword>
<protein>
    <submittedName>
        <fullName evidence="2">Uncharacterized protein</fullName>
    </submittedName>
</protein>
<keyword evidence="1" id="KW-1133">Transmembrane helix</keyword>
<feature type="transmembrane region" description="Helical" evidence="1">
    <location>
        <begin position="72"/>
        <end position="93"/>
    </location>
</feature>
<feature type="transmembrane region" description="Helical" evidence="1">
    <location>
        <begin position="139"/>
        <end position="160"/>
    </location>
</feature>
<reference evidence="2 3" key="1">
    <citation type="submission" date="2020-09" db="EMBL/GenBank/DDBJ databases">
        <title>Flavimobilis rhizosphaerae sp. nov., isolated from rhizosphere soil of Spartina alterniflora.</title>
        <authorList>
            <person name="Hanqin C."/>
        </authorList>
    </citation>
    <scope>NUCLEOTIDE SEQUENCE [LARGE SCALE GENOMIC DNA]</scope>
    <source>
        <strain evidence="2 3">GY 10621</strain>
    </source>
</reference>
<dbReference type="EMBL" id="JACZDF010000005">
    <property type="protein sequence ID" value="MBD9699932.1"/>
    <property type="molecule type" value="Genomic_DNA"/>
</dbReference>
<dbReference type="RefSeq" id="WP_192280614.1">
    <property type="nucleotide sequence ID" value="NZ_JACZDF010000005.1"/>
</dbReference>